<dbReference type="InterPro" id="IPR004089">
    <property type="entry name" value="MCPsignal_dom"/>
</dbReference>
<accession>A0A1J5TQD4</accession>
<dbReference type="GO" id="GO:0004888">
    <property type="term" value="F:transmembrane signaling receptor activity"/>
    <property type="evidence" value="ECO:0007669"/>
    <property type="project" value="InterPro"/>
</dbReference>
<dbReference type="CDD" id="cd06225">
    <property type="entry name" value="HAMP"/>
    <property type="match status" value="1"/>
</dbReference>
<evidence type="ECO:0000256" key="2">
    <source>
        <dbReference type="ARBA" id="ARBA00029447"/>
    </source>
</evidence>
<keyword evidence="1" id="KW-0807">Transducer</keyword>
<comment type="similarity">
    <text evidence="2">Belongs to the methyl-accepting chemotaxis (MCP) protein family.</text>
</comment>
<dbReference type="PRINTS" id="PR00260">
    <property type="entry name" value="CHEMTRNSDUCR"/>
</dbReference>
<organism evidence="6">
    <name type="scientific">mine drainage metagenome</name>
    <dbReference type="NCBI Taxonomy" id="410659"/>
    <lineage>
        <taxon>unclassified sequences</taxon>
        <taxon>metagenomes</taxon>
        <taxon>ecological metagenomes</taxon>
    </lineage>
</organism>
<evidence type="ECO:0000256" key="3">
    <source>
        <dbReference type="SAM" id="Phobius"/>
    </source>
</evidence>
<name>A0A1J5TQD4_9ZZZZ</name>
<dbReference type="Pfam" id="PF00672">
    <property type="entry name" value="HAMP"/>
    <property type="match status" value="1"/>
</dbReference>
<dbReference type="GO" id="GO:0016020">
    <property type="term" value="C:membrane"/>
    <property type="evidence" value="ECO:0007669"/>
    <property type="project" value="InterPro"/>
</dbReference>
<dbReference type="FunFam" id="1.10.287.950:FF:000001">
    <property type="entry name" value="Methyl-accepting chemotaxis sensory transducer"/>
    <property type="match status" value="1"/>
</dbReference>
<dbReference type="PROSITE" id="PS50111">
    <property type="entry name" value="CHEMOTAXIS_TRANSDUC_2"/>
    <property type="match status" value="1"/>
</dbReference>
<proteinExistence type="inferred from homology"/>
<dbReference type="Pfam" id="PF00015">
    <property type="entry name" value="MCPsignal"/>
    <property type="match status" value="1"/>
</dbReference>
<dbReference type="GO" id="GO:0006935">
    <property type="term" value="P:chemotaxis"/>
    <property type="evidence" value="ECO:0007669"/>
    <property type="project" value="InterPro"/>
</dbReference>
<keyword evidence="3" id="KW-0472">Membrane</keyword>
<dbReference type="EMBL" id="MLJW01000008">
    <property type="protein sequence ID" value="OIR15908.1"/>
    <property type="molecule type" value="Genomic_DNA"/>
</dbReference>
<dbReference type="SMART" id="SM00304">
    <property type="entry name" value="HAMP"/>
    <property type="match status" value="2"/>
</dbReference>
<dbReference type="AlphaFoldDB" id="A0A1J5TQD4"/>
<dbReference type="CDD" id="cd11386">
    <property type="entry name" value="MCP_signal"/>
    <property type="match status" value="1"/>
</dbReference>
<feature type="domain" description="HAMP" evidence="5">
    <location>
        <begin position="350"/>
        <end position="402"/>
    </location>
</feature>
<evidence type="ECO:0000259" key="5">
    <source>
        <dbReference type="PROSITE" id="PS50885"/>
    </source>
</evidence>
<evidence type="ECO:0000256" key="1">
    <source>
        <dbReference type="ARBA" id="ARBA00023224"/>
    </source>
</evidence>
<dbReference type="SMART" id="SM00283">
    <property type="entry name" value="MA"/>
    <property type="match status" value="1"/>
</dbReference>
<evidence type="ECO:0000313" key="6">
    <source>
        <dbReference type="EMBL" id="OIR15908.1"/>
    </source>
</evidence>
<comment type="caution">
    <text evidence="6">The sequence shown here is derived from an EMBL/GenBank/DDBJ whole genome shotgun (WGS) entry which is preliminary data.</text>
</comment>
<sequence length="681" mass="73693">MQFLFSPATYLMSRLRFPSKFALTGAIFSVVLGYFAWHSLAALNARVQQIKAEQAGSAFIGDLVSWNKALIDYRRVAITAMPGDESLKDRLKQQAMVTEEFMRKLEADALQYAPLFDSTKGVAGMRDGWNELQSKVTALPVDKDFAQKSFSAHGKEFDRLYAFMHDLGDSAGLSFEPDIDLFYLGFPLANNTPKVAGVTVRIYAYQTLNIARGTLTPQDKVFYEVTEARLKDVMGGVEAMLASSMKSDPVIKERLDKALENVKSTSGPLLAYMRQNFIGADTIAVNQQQITEASKMAIESAWTLVDENRKIFEDRLAERGNKVRMQFWGMAALVLAGVLASIYLFIGMYLSIANAVTRLNDGTSRLAAGDFTARVRLDTRDELSLVAQHFNEMAASLSSLITGVKSSARQVLIASGELSGSAEQISKGSREQVSAAQSTAAAVEEVSVSVSHVSENVSEAVAISEAAAESANQGQERILEAVEGIRSVSGAVEKVVLDVTSLGDRANEIGLIVSTIKDIADQTNLLALNAAIEAARAGEQGRGFAVVADEVRKLAENTRHATENIASMIGKVQDGVQVSIKQTVESRERMLDAVRITESAAGVLDQIKSGTRATLERIREISSASNEQAAASQDIARHIENIAQMAEKNETSIGGVTASAQQLKSLSETLNKSVASFKLDT</sequence>
<dbReference type="PROSITE" id="PS50885">
    <property type="entry name" value="HAMP"/>
    <property type="match status" value="1"/>
</dbReference>
<protein>
    <submittedName>
        <fullName evidence="6">Methyl-accepting chemotaxis protein 4</fullName>
    </submittedName>
</protein>
<keyword evidence="3" id="KW-1133">Transmembrane helix</keyword>
<dbReference type="SUPFAM" id="SSF58104">
    <property type="entry name" value="Methyl-accepting chemotaxis protein (MCP) signaling domain"/>
    <property type="match status" value="1"/>
</dbReference>
<gene>
    <name evidence="6" type="primary">mcp4_3</name>
    <name evidence="6" type="ORF">GALL_34090</name>
</gene>
<dbReference type="PANTHER" id="PTHR32089">
    <property type="entry name" value="METHYL-ACCEPTING CHEMOTAXIS PROTEIN MCPB"/>
    <property type="match status" value="1"/>
</dbReference>
<dbReference type="InterPro" id="IPR004090">
    <property type="entry name" value="Chemotax_Me-accpt_rcpt"/>
</dbReference>
<feature type="domain" description="Methyl-accepting transducer" evidence="4">
    <location>
        <begin position="407"/>
        <end position="643"/>
    </location>
</feature>
<dbReference type="PANTHER" id="PTHR32089:SF112">
    <property type="entry name" value="LYSOZYME-LIKE PROTEIN-RELATED"/>
    <property type="match status" value="1"/>
</dbReference>
<dbReference type="GO" id="GO:0007165">
    <property type="term" value="P:signal transduction"/>
    <property type="evidence" value="ECO:0007669"/>
    <property type="project" value="UniProtKB-KW"/>
</dbReference>
<dbReference type="InterPro" id="IPR003660">
    <property type="entry name" value="HAMP_dom"/>
</dbReference>
<keyword evidence="3" id="KW-0812">Transmembrane</keyword>
<dbReference type="Gene3D" id="1.10.287.950">
    <property type="entry name" value="Methyl-accepting chemotaxis protein"/>
    <property type="match status" value="1"/>
</dbReference>
<feature type="transmembrane region" description="Helical" evidence="3">
    <location>
        <begin position="327"/>
        <end position="350"/>
    </location>
</feature>
<evidence type="ECO:0000259" key="4">
    <source>
        <dbReference type="PROSITE" id="PS50111"/>
    </source>
</evidence>
<reference evidence="6" key="1">
    <citation type="submission" date="2016-10" db="EMBL/GenBank/DDBJ databases">
        <title>Sequence of Gallionella enrichment culture.</title>
        <authorList>
            <person name="Poehlein A."/>
            <person name="Muehling M."/>
            <person name="Daniel R."/>
        </authorList>
    </citation>
    <scope>NUCLEOTIDE SEQUENCE</scope>
</reference>